<evidence type="ECO:0000313" key="5">
    <source>
        <dbReference type="EMBL" id="MEE6261341.1"/>
    </source>
</evidence>
<dbReference type="PANTHER" id="PTHR24421">
    <property type="entry name" value="NITRATE/NITRITE SENSOR PROTEIN NARX-RELATED"/>
    <property type="match status" value="1"/>
</dbReference>
<dbReference type="GO" id="GO:0005524">
    <property type="term" value="F:ATP binding"/>
    <property type="evidence" value="ECO:0007669"/>
    <property type="project" value="UniProtKB-KW"/>
</dbReference>
<keyword evidence="5" id="KW-0547">Nucleotide-binding</keyword>
<organism evidence="5 6">
    <name type="scientific">Plantactinospora sonchi</name>
    <dbReference type="NCBI Taxonomy" id="1544735"/>
    <lineage>
        <taxon>Bacteria</taxon>
        <taxon>Bacillati</taxon>
        <taxon>Actinomycetota</taxon>
        <taxon>Actinomycetes</taxon>
        <taxon>Micromonosporales</taxon>
        <taxon>Micromonosporaceae</taxon>
        <taxon>Plantactinospora</taxon>
    </lineage>
</organism>
<evidence type="ECO:0000313" key="6">
    <source>
        <dbReference type="Proteomes" id="UP001332243"/>
    </source>
</evidence>
<keyword evidence="3" id="KW-0902">Two-component regulatory system</keyword>
<dbReference type="PANTHER" id="PTHR24421:SF61">
    <property type="entry name" value="OXYGEN SENSOR HISTIDINE KINASE NREB"/>
    <property type="match status" value="1"/>
</dbReference>
<keyword evidence="6" id="KW-1185">Reference proteome</keyword>
<comment type="caution">
    <text evidence="5">The sequence shown here is derived from an EMBL/GenBank/DDBJ whole genome shotgun (WGS) entry which is preliminary data.</text>
</comment>
<dbReference type="SUPFAM" id="SSF55874">
    <property type="entry name" value="ATPase domain of HSP90 chaperone/DNA topoisomerase II/histidine kinase"/>
    <property type="match status" value="1"/>
</dbReference>
<accession>A0ABU7RXX2</accession>
<dbReference type="Pfam" id="PF02518">
    <property type="entry name" value="HATPase_c"/>
    <property type="match status" value="1"/>
</dbReference>
<proteinExistence type="predicted"/>
<keyword evidence="5" id="KW-0067">ATP-binding</keyword>
<evidence type="ECO:0000256" key="3">
    <source>
        <dbReference type="ARBA" id="ARBA00023012"/>
    </source>
</evidence>
<dbReference type="InterPro" id="IPR050482">
    <property type="entry name" value="Sensor_HK_TwoCompSys"/>
</dbReference>
<name>A0ABU7RXX2_9ACTN</name>
<protein>
    <submittedName>
        <fullName evidence="5">ATP-binding protein</fullName>
    </submittedName>
</protein>
<reference evidence="5 6" key="1">
    <citation type="submission" date="2024-01" db="EMBL/GenBank/DDBJ databases">
        <title>Genome insights into Plantactinospora sonchi sp. nov.</title>
        <authorList>
            <person name="Wang L."/>
        </authorList>
    </citation>
    <scope>NUCLEOTIDE SEQUENCE [LARGE SCALE GENOMIC DNA]</scope>
    <source>
        <strain evidence="5 6">NEAU-QY2</strain>
    </source>
</reference>
<evidence type="ECO:0000256" key="1">
    <source>
        <dbReference type="ARBA" id="ARBA00022679"/>
    </source>
</evidence>
<dbReference type="Gene3D" id="3.30.565.10">
    <property type="entry name" value="Histidine kinase-like ATPase, C-terminal domain"/>
    <property type="match status" value="1"/>
</dbReference>
<dbReference type="EMBL" id="JAZGQK010000020">
    <property type="protein sequence ID" value="MEE6261341.1"/>
    <property type="molecule type" value="Genomic_DNA"/>
</dbReference>
<keyword evidence="1" id="KW-0808">Transferase</keyword>
<dbReference type="InterPro" id="IPR003594">
    <property type="entry name" value="HATPase_dom"/>
</dbReference>
<gene>
    <name evidence="5" type="ORF">V1633_22930</name>
</gene>
<dbReference type="RefSeq" id="WP_331216453.1">
    <property type="nucleotide sequence ID" value="NZ_JAZGQK010000020.1"/>
</dbReference>
<evidence type="ECO:0000256" key="2">
    <source>
        <dbReference type="ARBA" id="ARBA00022777"/>
    </source>
</evidence>
<dbReference type="Proteomes" id="UP001332243">
    <property type="component" value="Unassembled WGS sequence"/>
</dbReference>
<feature type="domain" description="Histidine kinase/HSP90-like ATPase" evidence="4">
    <location>
        <begin position="134"/>
        <end position="219"/>
    </location>
</feature>
<evidence type="ECO:0000259" key="4">
    <source>
        <dbReference type="Pfam" id="PF02518"/>
    </source>
</evidence>
<sequence>MTLGAGGIGLAAAAVVGLALVAAGLGHRAGVRRERAALRRHLHDTVLPALDSFALAGAADPATATDRLAALRRAARAEAAALRRGLADPGGWRAAGPLDRELRALVDELARTGLRTELVIVDRPASLPARRRAALRDATREALRNTVRHSGSRRATVRVERRDGGIAVVTRDEGVGFDPLARRGFGISESIVARMAEVGGRADIESRAGWGTRVAVWVPR</sequence>
<dbReference type="CDD" id="cd16917">
    <property type="entry name" value="HATPase_UhpB-NarQ-NarX-like"/>
    <property type="match status" value="1"/>
</dbReference>
<keyword evidence="2" id="KW-0418">Kinase</keyword>
<dbReference type="InterPro" id="IPR036890">
    <property type="entry name" value="HATPase_C_sf"/>
</dbReference>